<organism evidence="1 2">
    <name type="scientific">Ralstonia solanacearum K60</name>
    <dbReference type="NCBI Taxonomy" id="1091042"/>
    <lineage>
        <taxon>Bacteria</taxon>
        <taxon>Pseudomonadati</taxon>
        <taxon>Pseudomonadota</taxon>
        <taxon>Betaproteobacteria</taxon>
        <taxon>Burkholderiales</taxon>
        <taxon>Burkholderiaceae</taxon>
        <taxon>Ralstonia</taxon>
        <taxon>Ralstonia solanacearum species complex</taxon>
    </lineage>
</organism>
<sequence>MKRVPDSWYDMKLVAKDGEDILADIDDIGIRELRDNHLIWSSWGGHESLRDILEINSELPFRMLRLQNSNALRLFFLSLLWRAGASHLSDFRHVVLTPVEIEDLRERILNRDPGAPQDYPIILHQISTRGAHHNRAPILEEDTITVEGQPEHKVVYVRFYFEGLVARIHLGNRSQLPDYFSKLGINDRYEFVVYLHEFDNSRTKDNLVSMMQDYTERRGAGAY</sequence>
<accession>A0AAP7ZQB2</accession>
<gene>
    <name evidence="1" type="ORF">B7R77_17305</name>
</gene>
<dbReference type="EMBL" id="NCTK01000001">
    <property type="protein sequence ID" value="OYQ14830.1"/>
    <property type="molecule type" value="Genomic_DNA"/>
</dbReference>
<comment type="caution">
    <text evidence="1">The sequence shown here is derived from an EMBL/GenBank/DDBJ whole genome shotgun (WGS) entry which is preliminary data.</text>
</comment>
<dbReference type="Proteomes" id="UP000216164">
    <property type="component" value="Unassembled WGS sequence"/>
</dbReference>
<evidence type="ECO:0000313" key="2">
    <source>
        <dbReference type="Proteomes" id="UP000216164"/>
    </source>
</evidence>
<dbReference type="RefSeq" id="WP_052308487.1">
    <property type="nucleotide sequence ID" value="NZ_NCTK01000001.1"/>
</dbReference>
<evidence type="ECO:0000313" key="1">
    <source>
        <dbReference type="EMBL" id="OYQ14830.1"/>
    </source>
</evidence>
<protein>
    <submittedName>
        <fullName evidence="1">Uncharacterized protein</fullName>
    </submittedName>
</protein>
<reference evidence="1 2" key="1">
    <citation type="submission" date="2017-04" db="EMBL/GenBank/DDBJ databases">
        <title>Genome Announcement: Closed genomes of Ralstonia solanacearum strains K60, UW551, and UW700.</title>
        <authorList>
            <person name="Hayes M."/>
            <person name="Macintyre A.M."/>
            <person name="Allen C."/>
        </authorList>
    </citation>
    <scope>NUCLEOTIDE SEQUENCE [LARGE SCALE GENOMIC DNA]</scope>
    <source>
        <strain evidence="1 2">UW25</strain>
    </source>
</reference>
<name>A0AAP7ZQB2_RALSL</name>
<proteinExistence type="predicted"/>
<dbReference type="AlphaFoldDB" id="A0AAP7ZQB2"/>